<feature type="compositionally biased region" description="Low complexity" evidence="15">
    <location>
        <begin position="4015"/>
        <end position="4029"/>
    </location>
</feature>
<feature type="coiled-coil region" evidence="14">
    <location>
        <begin position="3307"/>
        <end position="3334"/>
    </location>
</feature>
<keyword evidence="6" id="KW-0677">Repeat</keyword>
<feature type="transmembrane region" description="Helical" evidence="16">
    <location>
        <begin position="2992"/>
        <end position="3014"/>
    </location>
</feature>
<keyword evidence="7 16" id="KW-1133">Transmembrane helix</keyword>
<name>A0AAE0VST1_9BIVA</name>
<dbReference type="Pfam" id="PF01825">
    <property type="entry name" value="GPS"/>
    <property type="match status" value="1"/>
</dbReference>
<feature type="compositionally biased region" description="Polar residues" evidence="15">
    <location>
        <begin position="4042"/>
        <end position="4051"/>
    </location>
</feature>
<dbReference type="PROSITE" id="PS50221">
    <property type="entry name" value="GAIN_B"/>
    <property type="match status" value="1"/>
</dbReference>
<dbReference type="InterPro" id="IPR036392">
    <property type="entry name" value="PLAT/LH2_dom_sf"/>
</dbReference>
<evidence type="ECO:0000256" key="5">
    <source>
        <dbReference type="ARBA" id="ARBA00022692"/>
    </source>
</evidence>
<feature type="compositionally biased region" description="Polar residues" evidence="15">
    <location>
        <begin position="4111"/>
        <end position="4137"/>
    </location>
</feature>
<dbReference type="InterPro" id="IPR035986">
    <property type="entry name" value="PKD_dom_sf"/>
</dbReference>
<dbReference type="InterPro" id="IPR014010">
    <property type="entry name" value="REJ_dom"/>
</dbReference>
<dbReference type="PRINTS" id="PR00500">
    <property type="entry name" value="POLYCYSTIN1"/>
</dbReference>
<feature type="transmembrane region" description="Helical" evidence="16">
    <location>
        <begin position="3265"/>
        <end position="3290"/>
    </location>
</feature>
<feature type="compositionally biased region" description="Low complexity" evidence="15">
    <location>
        <begin position="4075"/>
        <end position="4085"/>
    </location>
</feature>
<reference evidence="22" key="1">
    <citation type="journal article" date="2021" name="Genome Biol. Evol.">
        <title>A High-Quality Reference Genome for a Parasitic Bivalve with Doubly Uniparental Inheritance (Bivalvia: Unionida).</title>
        <authorList>
            <person name="Smith C.H."/>
        </authorList>
    </citation>
    <scope>NUCLEOTIDE SEQUENCE</scope>
    <source>
        <strain evidence="22">CHS0354</strain>
    </source>
</reference>
<dbReference type="SMART" id="SM00303">
    <property type="entry name" value="GPS"/>
    <property type="match status" value="1"/>
</dbReference>
<keyword evidence="10" id="KW-1015">Disulfide bond</keyword>
<dbReference type="InterPro" id="IPR046791">
    <property type="entry name" value="Polycystin_dom"/>
</dbReference>
<keyword evidence="5 16" id="KW-0812">Transmembrane</keyword>
<dbReference type="Pfam" id="PF01477">
    <property type="entry name" value="PLAT"/>
    <property type="match status" value="1"/>
</dbReference>
<dbReference type="InterPro" id="IPR002859">
    <property type="entry name" value="PKD/REJ-like"/>
</dbReference>
<feature type="compositionally biased region" description="Basic residues" evidence="15">
    <location>
        <begin position="4233"/>
        <end position="4247"/>
    </location>
</feature>
<evidence type="ECO:0000259" key="19">
    <source>
        <dbReference type="PROSITE" id="PS50095"/>
    </source>
</evidence>
<evidence type="ECO:0000256" key="4">
    <source>
        <dbReference type="ARBA" id="ARBA00022475"/>
    </source>
</evidence>
<evidence type="ECO:0000313" key="23">
    <source>
        <dbReference type="Proteomes" id="UP001195483"/>
    </source>
</evidence>
<feature type="transmembrane region" description="Helical" evidence="16">
    <location>
        <begin position="3229"/>
        <end position="3253"/>
    </location>
</feature>
<feature type="compositionally biased region" description="Basic and acidic residues" evidence="15">
    <location>
        <begin position="4141"/>
        <end position="4155"/>
    </location>
</feature>
<feature type="region of interest" description="Disordered" evidence="15">
    <location>
        <begin position="3983"/>
        <end position="4094"/>
    </location>
</feature>
<dbReference type="PROSITE" id="PS50095">
    <property type="entry name" value="PLAT"/>
    <property type="match status" value="1"/>
</dbReference>
<dbReference type="SMART" id="SM00308">
    <property type="entry name" value="LH2"/>
    <property type="match status" value="1"/>
</dbReference>
<feature type="domain" description="PKD" evidence="18">
    <location>
        <begin position="612"/>
        <end position="658"/>
    </location>
</feature>
<evidence type="ECO:0000256" key="6">
    <source>
        <dbReference type="ARBA" id="ARBA00022737"/>
    </source>
</evidence>
<reference evidence="22" key="3">
    <citation type="submission" date="2023-05" db="EMBL/GenBank/DDBJ databases">
        <authorList>
            <person name="Smith C.H."/>
        </authorList>
    </citation>
    <scope>NUCLEOTIDE SEQUENCE</scope>
    <source>
        <strain evidence="22">CHS0354</strain>
        <tissue evidence="22">Mantle</tissue>
    </source>
</reference>
<dbReference type="GO" id="GO:0005929">
    <property type="term" value="C:cilium"/>
    <property type="evidence" value="ECO:0007669"/>
    <property type="project" value="UniProtKB-SubCell"/>
</dbReference>
<dbReference type="PROSITE" id="PS51111">
    <property type="entry name" value="REJ"/>
    <property type="match status" value="1"/>
</dbReference>
<evidence type="ECO:0000256" key="16">
    <source>
        <dbReference type="SAM" id="Phobius"/>
    </source>
</evidence>
<dbReference type="CDD" id="cd00146">
    <property type="entry name" value="PKD"/>
    <property type="match status" value="3"/>
</dbReference>
<evidence type="ECO:0000256" key="9">
    <source>
        <dbReference type="ARBA" id="ARBA00023136"/>
    </source>
</evidence>
<dbReference type="InterPro" id="IPR013122">
    <property type="entry name" value="PKD1_2_channel"/>
</dbReference>
<sequence length="4281" mass="482654">MLYSIYFLLIPVVLGSSETWYQGCFYGNNNTVGHVIDVVSNDNLGPGDAFASSSRSKSFDSDIVICARQCLIKGFAYFGCQGSDSFSCLCFDKITTLNWTTDESCHFTNGTLEVLPLGQAPDFWTVYSSIGPYLSAISLHVDSDWIIRDTPVVIEVIGEVADYRNVTSDPRSPQTGHIVEAYWHFEEEGTSHQKDGLVLQDRQIRAKIQHQFTTSGSQSISVTLNNGLSSLSATLKLNVTEPEPQELHIGLLDNLIDLPSCIPTSYNLSGVTGSVVAVFANTTVPFYISVAVGINLTFSVWFEDTGEILHKEPCLNASTTSSQDHACTGVKQEHVFRECGLFSVSAMVKNNLGTLVEKVTVVVTEQVLSNLSFALQDGSPRYVKAGDPVSFHVSMVTTSRENIYLKVDFADGNVHLASIRDGNSSSLALEGHTKDMFVAASYGVGCVLQIKFDYTYLKEGYYVPHIQLFRNQTLTNNTTMGQEAELDSQLLVLHELKGIRLKADEFSAVNNMTHFFLYTFSSKLNLKIIWTVTTADNEVVENITTFQSHLSYIFKDVGAYVISVTVFNAVSRASNRTSILVQAPVRGLQISCPERFIRTMEDFSCTALITQGSDVTFTWRFDGKSIVTFADNLTSSITHTFSQPGHFNVIVKAANQVSENFARLDKTLIVQEPIRQVHFQAEYPTIVGEYTYFRVLFQQGTDVEIEFNFGSGRQTYPIFRGDGYIDTRFNFTSVGFHKVFTYIFNKVSETSKTTEVWIIERLEDIHVEIIGTMTMDHPTSFLVKKNGKMLDSMEVHFAWHFESSPPVYTKSPLMSRIFDTTGNHNVNVIITNPVMNISKQSLVAIKDKSEVGLLFFHDTMVTTFQTVTFTLEVQEQDPFPGFSKYTVNFGDGKIEEFVKGITRWQHQYATSGLKLVEVVIEDQTENILEMLTSYLMVEEPVMGLQLTGPTIVQIDKVTGNTWVAELASGSHVIYVWSLTNVIKDLKTTTPKFEMVMENPGKYVLSVTAYNDLQIPLSANISIMAQTRIRDIEIDIIGGLINKTTFIEIKILGDRDFFVSVDYGDGEGAELWSESNKTNLMMSRTRDYIPLYIMSLPHIYTTANTFHIRVNVSNYVSYITKTEIFEPIKRIWLTTDSPRVVSTGDQVLVKAFAESGRDLTFVWNFSDNFKPNVKSESNMSVARHNFLITEDYQVSVTVTNKHYKSGIIATLPFEFQVVDKIQSVSFQHSSKAAPLKNDPPNQMTDEVEFKAAAKGSHVNFLFNFGDGTVKKVQGRSMGPYSWDYMHAVVIHGYKAEGIYNISVTALNPLSNMTAYMQFIVQIPPQGLILFLQGAHRVYQNEYANKFGDKITFHANITAGTNMTFTWKLGDQSDEVNTGPTITHLYKTAGQKMVFLTAQNDVAVLNHSVKIYVEHVIQGVELKVEKVVLATEEGTGFRAIPFPNYTDNVQWFSWDFGMSLRECFRKAVCYKGFPRNGRYIATVTAHNYISNATSLPVEIHVIAHVKNLKIQVEGNLLVNQSIRFTEYTFEGSDLNFTWNFGDGGPNITVTNKSIQHVYQSQGEYLVTLLAQNPISSEVTTYMLFVLTKLYCHRPDVKILGEDNRKVYRSRELLIEAAIHTDCNLTSALVYQWSFFDHLMKTKVMPRNMSEKDLSNRVLILPPRVLLYRNYTVELHVRMKDTIVYAKAEAVMQVIPSPPVSVIQGGVYRQVNRRGQISLDGRDSMDPDFPDITKLSYLWTCKARVLKHFSDSCFHDNVTIDMTMAVLTFPSDDLVETEEFQFELTVTAQDKQNQSSFQVLNIRQETEVISIQILCPQCDAGLINADQKLTLEAQCDNCPLDSVQYRWTLYELASADRDYIHSSNGHSQEKCVLADRSYLLYSQNSSINSDQGITNTPPQHQGTESSRIAEDKINSENNYQEDPSTTTNEALGARIHPWDMMQEGDTSNGRIRDKRSLSSNRSLTAEVGPTMDMSVFIPEAVEGMASSRRVATHPLNDPISKMEEGSQGAAGGSKRRNFDIGNPVEEKSLGGRDILGGRKEITSEQPNGAKYDEKASDVVNPDRKLTPEPEVSVLDQHQWEVMIDKDDTKTGLDQESLVIKPGTLHQGKTFIVRLTVSIDDKTKGKAKAYFKVNKSPRLGTCKVQPENGTEMETIFRIGCYEWQDEHKPLQYEVSYKFNQTERKNLIYRGLDHDMTFQLPAGREENNHQVFVYITILDSLQAKTSVCYIPIEVLPRHTESSQNADLSQIIYSDATSPDGHIASALAKGDDRMAKVYISYLASQLNRLDTGHDLYHNNNQSKMEVDKQNLQQDVRQNLLETLTQLPTRDELELLQTAQALSDTTNKPEQLTKSSLDFSVRILKSILSGTQNLYSHTMTSSDNLVELAVQSASNVVEATARFLQDSNPKPEVQHGLKSVISESVRVIEELIKTELKFQAISEEPVRVATDFFAILASRQSVYSGTEFELDQSKFTLPENLEAILKPKHSEDTFPASSQCCTSSQGCFQSHMTTFKENPFSYGGSDKVQSQVSSLSLYTCEGTPIQVENLEESLQIRLQIPHSNRYIQVQTIPEQMLRKWQMNIHQFNVSKTNLVHSLHLLIELDPIQEGRLFPVSVLISYKKTPSPTNYIFKQDFSTEDTNLTIFIPPGTLNVSGGYYIGIIDETYNVGRLRPGEITERNYTLRLWWSECLYWSPTLETWKADGCWITNTSDFYFTHCRCNHLTAFGSHFELIPNDLSFTDIDSFFSPHENMVVITLMSLLMLIYIMLMVVCHQADVHDNKKGGIVILQDNTITDKQRYELTVETGFRQASGTSSKISIILHGEEGMSETRELVSDDQRPMFERNSQDKFLLTLPESIGRIYKVQLWHNNFGPNPGWYVSRVTVKDLNTGHMYFFVCERWLAVNEDDGKVEREFTALEPDHLTFSMIIWAKGTQYLADYHIWTSILTRPAYSSFLRIERLTCCFTTLMMYMCLNAAWFKVTTVEYRGEFGLLDLSWRNVTVGTICCSIIIPVNLFIVFLFRRSKPKSASRSKSSDSGEEEQEFLYTSVKQEVLYTSVKPEVTDHSEHVPPIMTYSILDQSILNWPSIQGWAQRQWMKRQQSLMSGSDNNSGNSDSSNTPPQGTNPVLINPRIGATKSELDQASSGFEDASSLIRPQASADSTRTTAAPSVAESMKTHKPSSLNNSDRTNVQGLSSTDSVKTNKAPSVSSCGSQKSAVTMGKKKSSLIYLPYWCRYLAWTLCALISLACVTITILYGYRFGPQKNMMWLQSLYFSFIICVFITHPLLILFLVIYTAFRYRRDPTVFDHCDIYNREKAKQDLRRKKNQLENCCEELDELERGVAARQRSRYLRFARPPSEKQLLDARKKILKENKAISLLRDGGRFLLVVILLLIMAYGKDSSSPFYLNEAFKNVFVRSGNPAFLSIKNRLDWYRWSRTSLIDTLYPNVFPNKETASKLDKGHLLYGSSYIIGQVQIRTVKIEFQPLCASLPYAGLCCDNNISNHTSHAATLQDPSNCRNDNVIYGQQGVGSQIQLNKSRNEALKQLQELEAMDWLDMQTLAVHVEFSAYNAPTNLFCSVTMLLEFSPTGGAFPVSKVMSTQLFRYVTGWDNFVLACELLFFLLMLNKLRREACQVMKLKKDYIFSLCNLPEVLTCIVGMSYMMAFVCRFVIVHEIVERLRSTYNEAFVSLSFITTWDLILRSMVAILLFLQLVRSVHLLSFFRPWVNFVIIYRKTRRQLLAFLAMFLLLLLAYTSLGRVLFGATAFTFRDLWTSLLGMTALLTGEIPFPSVPVQQQNFVQIFIFSFCIFVTGLLTMYMITILTQQLRSRRGKKVSTLEFTELLHLYWEKYQLWAGLKKLPEIQETENILPPEFTMAEIEYQVDELLFRMNALTGSHGLPEKPPCYFTDSDGTFGAGDDGISSGGSEVAHYPEDRLEHRVQKIEDNLYSQEPYLAQLLKLDNQRDEEISHDKEKQLWSHLELEIFRQLQMQRQEHKTTTGGESLGEETTGTEMPREVTDVMPSSSSTDTSPLSTGSSNRRSLMMNIPDSPESSHSTGSEGSKPIQHLPRKSKTTTLSSISAENPVDSSSSNPDSPKDKHPLIPHLKKLNDAKLIASLDKTSVTPGYRSVKSSSQAPIKPGSSSSPEAFKLQDKESAGDSRDGTGVKPRPPIKPTFLQATLREVTPNDASHGKLLTGSGTKFRPSSASGERLGHRSDNSGSITTESSSGSEQDAVHCAGRSMSKRNLRKTKSRGKGKGPDSIAPPTSLDELEDENMEEDLGAPETIPEQG</sequence>
<feature type="compositionally biased region" description="Low complexity" evidence="15">
    <location>
        <begin position="4210"/>
        <end position="4222"/>
    </location>
</feature>
<dbReference type="InterPro" id="IPR022409">
    <property type="entry name" value="PKD/Chitinase_dom"/>
</dbReference>
<keyword evidence="14" id="KW-0175">Coiled coil</keyword>
<dbReference type="InterPro" id="IPR000434">
    <property type="entry name" value="PC1"/>
</dbReference>
<keyword evidence="11" id="KW-0325">Glycoprotein</keyword>
<dbReference type="EMBL" id="JAEAOA010001201">
    <property type="protein sequence ID" value="KAK3587852.1"/>
    <property type="molecule type" value="Genomic_DNA"/>
</dbReference>
<keyword evidence="4" id="KW-1003">Cell membrane</keyword>
<evidence type="ECO:0000256" key="1">
    <source>
        <dbReference type="ARBA" id="ARBA00004138"/>
    </source>
</evidence>
<keyword evidence="9 16" id="KW-0472">Membrane</keyword>
<keyword evidence="23" id="KW-1185">Reference proteome</keyword>
<feature type="compositionally biased region" description="Polar residues" evidence="15">
    <location>
        <begin position="1884"/>
        <end position="1903"/>
    </location>
</feature>
<keyword evidence="17" id="KW-0732">Signal</keyword>
<keyword evidence="12" id="KW-0966">Cell projection</keyword>
<feature type="region of interest" description="Disordered" evidence="15">
    <location>
        <begin position="1992"/>
        <end position="2052"/>
    </location>
</feature>
<dbReference type="InterPro" id="IPR000601">
    <property type="entry name" value="PKD_dom"/>
</dbReference>
<dbReference type="PANTHER" id="PTHR46730">
    <property type="entry name" value="POLYCYSTIN-1"/>
    <property type="match status" value="1"/>
</dbReference>
<feature type="region of interest" description="Disordered" evidence="15">
    <location>
        <begin position="3146"/>
        <end position="3206"/>
    </location>
</feature>
<feature type="transmembrane region" description="Helical" evidence="16">
    <location>
        <begin position="3371"/>
        <end position="3391"/>
    </location>
</feature>
<feature type="transmembrane region" description="Helical" evidence="16">
    <location>
        <begin position="2954"/>
        <end position="2972"/>
    </location>
</feature>
<dbReference type="InterPro" id="IPR001024">
    <property type="entry name" value="PLAT/LH2_dom"/>
</dbReference>
<dbReference type="Proteomes" id="UP001195483">
    <property type="component" value="Unassembled WGS sequence"/>
</dbReference>
<dbReference type="InterPro" id="IPR042060">
    <property type="entry name" value="PLAT_polycystin1"/>
</dbReference>
<proteinExistence type="inferred from homology"/>
<feature type="compositionally biased region" description="Basic and acidic residues" evidence="15">
    <location>
        <begin position="2021"/>
        <end position="2039"/>
    </location>
</feature>
<feature type="transmembrane region" description="Helical" evidence="16">
    <location>
        <begin position="2746"/>
        <end position="2766"/>
    </location>
</feature>
<dbReference type="SMART" id="SM00089">
    <property type="entry name" value="PKD"/>
    <property type="match status" value="7"/>
</dbReference>
<feature type="compositionally biased region" description="Low complexity" evidence="15">
    <location>
        <begin position="3990"/>
        <end position="4004"/>
    </location>
</feature>
<dbReference type="GO" id="GO:0005886">
    <property type="term" value="C:plasma membrane"/>
    <property type="evidence" value="ECO:0007669"/>
    <property type="project" value="UniProtKB-SubCell"/>
</dbReference>
<feature type="domain" description="GAIN-B" evidence="20">
    <location>
        <begin position="2578"/>
        <end position="2731"/>
    </location>
</feature>
<comment type="similarity">
    <text evidence="3">Belongs to the polycystin family.</text>
</comment>
<evidence type="ECO:0000256" key="11">
    <source>
        <dbReference type="ARBA" id="ARBA00023180"/>
    </source>
</evidence>
<dbReference type="PANTHER" id="PTHR46730:SF1">
    <property type="entry name" value="PLAT DOMAIN-CONTAINING PROTEIN"/>
    <property type="match status" value="1"/>
</dbReference>
<feature type="domain" description="PKD" evidence="18">
    <location>
        <begin position="1229"/>
        <end position="1326"/>
    </location>
</feature>
<dbReference type="InterPro" id="IPR013783">
    <property type="entry name" value="Ig-like_fold"/>
</dbReference>
<keyword evidence="8" id="KW-0969">Cilium</keyword>
<dbReference type="InterPro" id="IPR057244">
    <property type="entry name" value="GAIN_B"/>
</dbReference>
<evidence type="ECO:0000259" key="20">
    <source>
        <dbReference type="PROSITE" id="PS50221"/>
    </source>
</evidence>
<feature type="region of interest" description="Disordered" evidence="15">
    <location>
        <begin position="4111"/>
        <end position="4281"/>
    </location>
</feature>
<comment type="caution">
    <text evidence="13">Lacks conserved residue(s) required for the propagation of feature annotation.</text>
</comment>
<feature type="domain" description="PKD" evidence="18">
    <location>
        <begin position="1332"/>
        <end position="1412"/>
    </location>
</feature>
<evidence type="ECO:0000256" key="8">
    <source>
        <dbReference type="ARBA" id="ARBA00023069"/>
    </source>
</evidence>
<feature type="transmembrane region" description="Helical" evidence="16">
    <location>
        <begin position="3691"/>
        <end position="3712"/>
    </location>
</feature>
<evidence type="ECO:0000313" key="22">
    <source>
        <dbReference type="EMBL" id="KAK3587852.1"/>
    </source>
</evidence>
<organism evidence="22 23">
    <name type="scientific">Potamilus streckersoni</name>
    <dbReference type="NCBI Taxonomy" id="2493646"/>
    <lineage>
        <taxon>Eukaryota</taxon>
        <taxon>Metazoa</taxon>
        <taxon>Spiralia</taxon>
        <taxon>Lophotrochozoa</taxon>
        <taxon>Mollusca</taxon>
        <taxon>Bivalvia</taxon>
        <taxon>Autobranchia</taxon>
        <taxon>Heteroconchia</taxon>
        <taxon>Palaeoheterodonta</taxon>
        <taxon>Unionida</taxon>
        <taxon>Unionoidea</taxon>
        <taxon>Unionidae</taxon>
        <taxon>Ambleminae</taxon>
        <taxon>Lampsilini</taxon>
        <taxon>Potamilus</taxon>
    </lineage>
</organism>
<dbReference type="Pfam" id="PF08016">
    <property type="entry name" value="PKD_channel"/>
    <property type="match status" value="1"/>
</dbReference>
<feature type="compositionally biased region" description="Low complexity" evidence="15">
    <location>
        <begin position="3098"/>
        <end position="3111"/>
    </location>
</feature>
<dbReference type="Pfam" id="PF00801">
    <property type="entry name" value="PKD"/>
    <property type="match status" value="4"/>
</dbReference>
<feature type="chain" id="PRO_5042220993" evidence="17">
    <location>
        <begin position="16"/>
        <end position="4281"/>
    </location>
</feature>
<dbReference type="GO" id="GO:0005261">
    <property type="term" value="F:monoatomic cation channel activity"/>
    <property type="evidence" value="ECO:0007669"/>
    <property type="project" value="TreeGrafter"/>
</dbReference>
<feature type="compositionally biased region" description="Polar residues" evidence="15">
    <location>
        <begin position="3173"/>
        <end position="3206"/>
    </location>
</feature>
<feature type="region of interest" description="Disordered" evidence="15">
    <location>
        <begin position="1930"/>
        <end position="1962"/>
    </location>
</feature>
<feature type="transmembrane region" description="Helical" evidence="16">
    <location>
        <begin position="3639"/>
        <end position="3664"/>
    </location>
</feature>
<feature type="compositionally biased region" description="Polar residues" evidence="15">
    <location>
        <begin position="3152"/>
        <end position="3161"/>
    </location>
</feature>
<evidence type="ECO:0000256" key="17">
    <source>
        <dbReference type="SAM" id="SignalP"/>
    </source>
</evidence>
<reference evidence="22" key="2">
    <citation type="journal article" date="2021" name="Genome Biol. Evol.">
        <title>Developing a high-quality reference genome for a parasitic bivalve with doubly uniparental inheritance (Bivalvia: Unionida).</title>
        <authorList>
            <person name="Smith C.H."/>
        </authorList>
    </citation>
    <scope>NUCLEOTIDE SEQUENCE</scope>
    <source>
        <strain evidence="22">CHS0354</strain>
        <tissue evidence="22">Mantle</tissue>
    </source>
</reference>
<feature type="compositionally biased region" description="Polar residues" evidence="15">
    <location>
        <begin position="4188"/>
        <end position="4199"/>
    </location>
</feature>
<dbReference type="InterPro" id="IPR000203">
    <property type="entry name" value="GPS"/>
</dbReference>
<evidence type="ECO:0000256" key="10">
    <source>
        <dbReference type="ARBA" id="ARBA00023157"/>
    </source>
</evidence>
<dbReference type="SUPFAM" id="SSF49723">
    <property type="entry name" value="Lipase/lipooxygenase domain (PLAT/LH2 domain)"/>
    <property type="match status" value="1"/>
</dbReference>
<feature type="domain" description="REJ" evidence="21">
    <location>
        <begin position="1589"/>
        <end position="2240"/>
    </location>
</feature>
<feature type="domain" description="PKD" evidence="18">
    <location>
        <begin position="1153"/>
        <end position="1199"/>
    </location>
</feature>
<evidence type="ECO:0000259" key="18">
    <source>
        <dbReference type="PROSITE" id="PS50093"/>
    </source>
</evidence>
<dbReference type="Pfam" id="PF20519">
    <property type="entry name" value="Polycystin_dom"/>
    <property type="match status" value="1"/>
</dbReference>
<evidence type="ECO:0000256" key="14">
    <source>
        <dbReference type="SAM" id="Coils"/>
    </source>
</evidence>
<feature type="transmembrane region" description="Helical" evidence="16">
    <location>
        <begin position="3732"/>
        <end position="3754"/>
    </location>
</feature>
<feature type="domain" description="PLAT" evidence="19">
    <location>
        <begin position="2791"/>
        <end position="2909"/>
    </location>
</feature>
<dbReference type="CDD" id="cd01752">
    <property type="entry name" value="PLAT_polycystin"/>
    <property type="match status" value="1"/>
</dbReference>
<accession>A0AAE0VST1</accession>
<feature type="transmembrane region" description="Helical" evidence="16">
    <location>
        <begin position="3595"/>
        <end position="3618"/>
    </location>
</feature>
<feature type="compositionally biased region" description="Acidic residues" evidence="15">
    <location>
        <begin position="4260"/>
        <end position="4272"/>
    </location>
</feature>
<feature type="domain" description="PKD" evidence="18">
    <location>
        <begin position="1529"/>
        <end position="1577"/>
    </location>
</feature>
<evidence type="ECO:0000256" key="3">
    <source>
        <dbReference type="ARBA" id="ARBA00007200"/>
    </source>
</evidence>
<dbReference type="Pfam" id="PF02010">
    <property type="entry name" value="REJ"/>
    <property type="match status" value="2"/>
</dbReference>
<feature type="region of interest" description="Disordered" evidence="15">
    <location>
        <begin position="1884"/>
        <end position="1904"/>
    </location>
</feature>
<evidence type="ECO:0000256" key="2">
    <source>
        <dbReference type="ARBA" id="ARBA00004651"/>
    </source>
</evidence>
<dbReference type="GO" id="GO:0006816">
    <property type="term" value="P:calcium ion transport"/>
    <property type="evidence" value="ECO:0007669"/>
    <property type="project" value="TreeGrafter"/>
</dbReference>
<evidence type="ECO:0000256" key="7">
    <source>
        <dbReference type="ARBA" id="ARBA00022989"/>
    </source>
</evidence>
<feature type="region of interest" description="Disordered" evidence="15">
    <location>
        <begin position="3092"/>
        <end position="3123"/>
    </location>
</feature>
<evidence type="ECO:0000256" key="15">
    <source>
        <dbReference type="SAM" id="MobiDB-lite"/>
    </source>
</evidence>
<protein>
    <submittedName>
        <fullName evidence="22">Uncharacterized protein</fullName>
    </submittedName>
</protein>
<evidence type="ECO:0000256" key="12">
    <source>
        <dbReference type="ARBA" id="ARBA00023273"/>
    </source>
</evidence>
<comment type="caution">
    <text evidence="22">The sequence shown here is derived from an EMBL/GenBank/DDBJ whole genome shotgun (WGS) entry which is preliminary data.</text>
</comment>
<dbReference type="Gene3D" id="2.60.60.20">
    <property type="entry name" value="PLAT/LH2 domain"/>
    <property type="match status" value="1"/>
</dbReference>
<gene>
    <name evidence="22" type="ORF">CHS0354_019722</name>
</gene>
<feature type="transmembrane region" description="Helical" evidence="16">
    <location>
        <begin position="3791"/>
        <end position="3816"/>
    </location>
</feature>
<dbReference type="PROSITE" id="PS50093">
    <property type="entry name" value="PKD"/>
    <property type="match status" value="5"/>
</dbReference>
<evidence type="ECO:0000259" key="21">
    <source>
        <dbReference type="PROSITE" id="PS51111"/>
    </source>
</evidence>
<feature type="signal peptide" evidence="17">
    <location>
        <begin position="1"/>
        <end position="15"/>
    </location>
</feature>
<dbReference type="Gene3D" id="2.60.40.10">
    <property type="entry name" value="Immunoglobulins"/>
    <property type="match status" value="4"/>
</dbReference>
<evidence type="ECO:0000256" key="13">
    <source>
        <dbReference type="PROSITE-ProRule" id="PRU00152"/>
    </source>
</evidence>
<comment type="subcellular location">
    <subcellularLocation>
        <location evidence="2">Cell membrane</location>
        <topology evidence="2">Multi-pass membrane protein</topology>
    </subcellularLocation>
    <subcellularLocation>
        <location evidence="1">Cell projection</location>
        <location evidence="1">Cilium</location>
    </subcellularLocation>
</comment>
<dbReference type="SUPFAM" id="SSF49299">
    <property type="entry name" value="PKD domain"/>
    <property type="match status" value="7"/>
</dbReference>